<dbReference type="EMBL" id="BARS01000353">
    <property type="protein sequence ID" value="GAF76028.1"/>
    <property type="molecule type" value="Genomic_DNA"/>
</dbReference>
<accession>X0S4Q7</accession>
<evidence type="ECO:0000313" key="1">
    <source>
        <dbReference type="EMBL" id="GAF76028.1"/>
    </source>
</evidence>
<reference evidence="1" key="1">
    <citation type="journal article" date="2014" name="Front. Microbiol.">
        <title>High frequency of phylogenetically diverse reductive dehalogenase-homologous genes in deep subseafloor sedimentary metagenomes.</title>
        <authorList>
            <person name="Kawai M."/>
            <person name="Futagami T."/>
            <person name="Toyoda A."/>
            <person name="Takaki Y."/>
            <person name="Nishi S."/>
            <person name="Hori S."/>
            <person name="Arai W."/>
            <person name="Tsubouchi T."/>
            <person name="Morono Y."/>
            <person name="Uchiyama I."/>
            <person name="Ito T."/>
            <person name="Fujiyama A."/>
            <person name="Inagaki F."/>
            <person name="Takami H."/>
        </authorList>
    </citation>
    <scope>NUCLEOTIDE SEQUENCE</scope>
    <source>
        <strain evidence="1">Expedition CK06-06</strain>
    </source>
</reference>
<sequence>MCEFCGQDPCQCDRDDTNPVDISAETYGEHPEWFDNDPDWR</sequence>
<gene>
    <name evidence="1" type="ORF">S01H1_00903</name>
</gene>
<protein>
    <submittedName>
        <fullName evidence="1">Uncharacterized protein</fullName>
    </submittedName>
</protein>
<comment type="caution">
    <text evidence="1">The sequence shown here is derived from an EMBL/GenBank/DDBJ whole genome shotgun (WGS) entry which is preliminary data.</text>
</comment>
<name>X0S4Q7_9ZZZZ</name>
<proteinExistence type="predicted"/>
<organism evidence="1">
    <name type="scientific">marine sediment metagenome</name>
    <dbReference type="NCBI Taxonomy" id="412755"/>
    <lineage>
        <taxon>unclassified sequences</taxon>
        <taxon>metagenomes</taxon>
        <taxon>ecological metagenomes</taxon>
    </lineage>
</organism>
<dbReference type="AlphaFoldDB" id="X0S4Q7"/>